<feature type="domain" description="NAD-dependent epimerase/dehydratase" evidence="1">
    <location>
        <begin position="9"/>
        <end position="218"/>
    </location>
</feature>
<protein>
    <submittedName>
        <fullName evidence="2">NAD-dependent epimerase/dehydratase family protein</fullName>
    </submittedName>
</protein>
<dbReference type="Gene3D" id="3.40.50.720">
    <property type="entry name" value="NAD(P)-binding Rossmann-like Domain"/>
    <property type="match status" value="1"/>
</dbReference>
<dbReference type="SUPFAM" id="SSF51735">
    <property type="entry name" value="NAD(P)-binding Rossmann-fold domains"/>
    <property type="match status" value="1"/>
</dbReference>
<sequence>MALQRHDAVVVTGASGFIGRALVRHLHAAGRPVVAVSRHAWTPPAGVRAVAVAGYDDVATLAAAVPAGSVVVHLASIAHRGGEAAEFTASTRAAQDMLAAAAAAGARRFVFVSSIGVNGNVTHGKPFTEADPPEPAEPYARSKLRAEEIVRAGPLEHVILRPPLVAGPDAPGNFGRLLRAVRSGLPLPFASIRNARTFIAIDNLVDLLALCLDHPAAANQLLLAGDAEDLSTPELVRCIAEGLGRPARLFPLPSGLLRALAAGAGKARLAESLCGSLQVDAGKAKRLLGWQPRLTAAEGVRRAAAESQPGP</sequence>
<dbReference type="Proteomes" id="UP000622707">
    <property type="component" value="Unassembled WGS sequence"/>
</dbReference>
<reference evidence="2 3" key="1">
    <citation type="journal article" date="2017" name="Int. J. Syst. Evol. Microbiol.">
        <title>Ramlibacter alkalitolerans sp. nov., alkali-tolerant bacterium isolated from soil of ginseng.</title>
        <authorList>
            <person name="Lee D.H."/>
            <person name="Cha C.J."/>
        </authorList>
    </citation>
    <scope>NUCLEOTIDE SEQUENCE [LARGE SCALE GENOMIC DNA]</scope>
    <source>
        <strain evidence="2 3">KACC 19305</strain>
    </source>
</reference>
<dbReference type="InterPro" id="IPR036291">
    <property type="entry name" value="NAD(P)-bd_dom_sf"/>
</dbReference>
<dbReference type="InterPro" id="IPR051783">
    <property type="entry name" value="NAD(P)-dependent_oxidoreduct"/>
</dbReference>
<gene>
    <name evidence="2" type="ORF">JI746_13255</name>
</gene>
<evidence type="ECO:0000313" key="3">
    <source>
        <dbReference type="Proteomes" id="UP000622707"/>
    </source>
</evidence>
<evidence type="ECO:0000259" key="1">
    <source>
        <dbReference type="Pfam" id="PF01370"/>
    </source>
</evidence>
<comment type="caution">
    <text evidence="2">The sequence shown here is derived from an EMBL/GenBank/DDBJ whole genome shotgun (WGS) entry which is preliminary data.</text>
</comment>
<organism evidence="2 3">
    <name type="scientific">Ramlibacter alkalitolerans</name>
    <dbReference type="NCBI Taxonomy" id="2039631"/>
    <lineage>
        <taxon>Bacteria</taxon>
        <taxon>Pseudomonadati</taxon>
        <taxon>Pseudomonadota</taxon>
        <taxon>Betaproteobacteria</taxon>
        <taxon>Burkholderiales</taxon>
        <taxon>Comamonadaceae</taxon>
        <taxon>Ramlibacter</taxon>
    </lineage>
</organism>
<keyword evidence="3" id="KW-1185">Reference proteome</keyword>
<accession>A0ABS1JQE7</accession>
<dbReference type="PANTHER" id="PTHR48079:SF6">
    <property type="entry name" value="NAD(P)-BINDING DOMAIN-CONTAINING PROTEIN-RELATED"/>
    <property type="match status" value="1"/>
</dbReference>
<dbReference type="RefSeq" id="WP_201690077.1">
    <property type="nucleotide sequence ID" value="NZ_JAEQND010000007.1"/>
</dbReference>
<evidence type="ECO:0000313" key="2">
    <source>
        <dbReference type="EMBL" id="MBL0426076.1"/>
    </source>
</evidence>
<dbReference type="Pfam" id="PF01370">
    <property type="entry name" value="Epimerase"/>
    <property type="match status" value="1"/>
</dbReference>
<name>A0ABS1JQE7_9BURK</name>
<dbReference type="EMBL" id="JAEQND010000007">
    <property type="protein sequence ID" value="MBL0426076.1"/>
    <property type="molecule type" value="Genomic_DNA"/>
</dbReference>
<proteinExistence type="predicted"/>
<dbReference type="PANTHER" id="PTHR48079">
    <property type="entry name" value="PROTEIN YEEZ"/>
    <property type="match status" value="1"/>
</dbReference>
<dbReference type="InterPro" id="IPR001509">
    <property type="entry name" value="Epimerase_deHydtase"/>
</dbReference>